<protein>
    <submittedName>
        <fullName evidence="10">FtsX-like permease family protein</fullName>
    </submittedName>
</protein>
<comment type="caution">
    <text evidence="10">The sequence shown here is derived from an EMBL/GenBank/DDBJ whole genome shotgun (WGS) entry which is preliminary data.</text>
</comment>
<name>A0A5C6S4T3_9BACT</name>
<proteinExistence type="inferred from homology"/>
<evidence type="ECO:0000256" key="6">
    <source>
        <dbReference type="ARBA" id="ARBA00038076"/>
    </source>
</evidence>
<sequence length="438" mass="47324">MQRTIFNFILALEGVNANKLRSFLTALGIIFGVGAVIAMLAIGTGAKQSILDQMKLIGTNNIVIRSVVPQAAEEREGSSEEGESPKKPYSPGLTLADAAAVKAILPTAERVSPEVVLPVSIVRDGRQENGRCVGIDNAFFELNGLAVGQGMGFQPLHAEQGAAVCIIGKEIQKRFFNEENPIGKKIKCGKTWLEVIGVLEKRNADQESLSQLGIRDYNADVYVPVTTALLRFKNRSKITRDDIGEDNEDGNAPSNYHQLDRLVIRIDESKNLRASADVIARALNRRHLGVADIEIEVPELLLEQEQQTQDTFNLVLAVIAGISLLVGGIGIMNIMLASVLERIKEIGVRRSLGATRNDIVLQFLFEAVFISLIGGAIGVFLGVFSARTIAAYAEIPTIVSAWSIILSFGVAASIGLVFGIFPARKAAEQDPIKALRAD</sequence>
<feature type="transmembrane region" description="Helical" evidence="7">
    <location>
        <begin position="314"/>
        <end position="339"/>
    </location>
</feature>
<evidence type="ECO:0000259" key="9">
    <source>
        <dbReference type="Pfam" id="PF12704"/>
    </source>
</evidence>
<evidence type="ECO:0000313" key="11">
    <source>
        <dbReference type="Proteomes" id="UP000321580"/>
    </source>
</evidence>
<evidence type="ECO:0000313" key="10">
    <source>
        <dbReference type="EMBL" id="TXB69465.1"/>
    </source>
</evidence>
<keyword evidence="11" id="KW-1185">Reference proteome</keyword>
<dbReference type="EMBL" id="VOOR01000002">
    <property type="protein sequence ID" value="TXB69465.1"/>
    <property type="molecule type" value="Genomic_DNA"/>
</dbReference>
<dbReference type="PANTHER" id="PTHR30572:SF4">
    <property type="entry name" value="ABC TRANSPORTER PERMEASE YTRF"/>
    <property type="match status" value="1"/>
</dbReference>
<dbReference type="InterPro" id="IPR050250">
    <property type="entry name" value="Macrolide_Exporter_MacB"/>
</dbReference>
<evidence type="ECO:0000256" key="7">
    <source>
        <dbReference type="SAM" id="Phobius"/>
    </source>
</evidence>
<keyword evidence="2" id="KW-1003">Cell membrane</keyword>
<comment type="subcellular location">
    <subcellularLocation>
        <location evidence="1">Cell membrane</location>
        <topology evidence="1">Multi-pass membrane protein</topology>
    </subcellularLocation>
</comment>
<dbReference type="InterPro" id="IPR003838">
    <property type="entry name" value="ABC3_permease_C"/>
</dbReference>
<feature type="transmembrane region" description="Helical" evidence="7">
    <location>
        <begin position="27"/>
        <end position="46"/>
    </location>
</feature>
<evidence type="ECO:0000259" key="8">
    <source>
        <dbReference type="Pfam" id="PF02687"/>
    </source>
</evidence>
<keyword evidence="5 7" id="KW-0472">Membrane</keyword>
<keyword evidence="4 7" id="KW-1133">Transmembrane helix</keyword>
<evidence type="ECO:0000256" key="3">
    <source>
        <dbReference type="ARBA" id="ARBA00022692"/>
    </source>
</evidence>
<gene>
    <name evidence="10" type="ORF">FRY97_01240</name>
</gene>
<dbReference type="RefSeq" id="WP_147165597.1">
    <property type="nucleotide sequence ID" value="NZ_VOOR01000002.1"/>
</dbReference>
<feature type="transmembrane region" description="Helical" evidence="7">
    <location>
        <begin position="398"/>
        <end position="421"/>
    </location>
</feature>
<dbReference type="PANTHER" id="PTHR30572">
    <property type="entry name" value="MEMBRANE COMPONENT OF TRANSPORTER-RELATED"/>
    <property type="match status" value="1"/>
</dbReference>
<feature type="domain" description="ABC3 transporter permease C-terminal" evidence="8">
    <location>
        <begin position="318"/>
        <end position="431"/>
    </location>
</feature>
<dbReference type="Pfam" id="PF02687">
    <property type="entry name" value="FtsX"/>
    <property type="match status" value="1"/>
</dbReference>
<reference evidence="10 11" key="1">
    <citation type="submission" date="2019-08" db="EMBL/GenBank/DDBJ databases">
        <title>Genome of Phaeodactylibacter luteus.</title>
        <authorList>
            <person name="Bowman J.P."/>
        </authorList>
    </citation>
    <scope>NUCLEOTIDE SEQUENCE [LARGE SCALE GENOMIC DNA]</scope>
    <source>
        <strain evidence="10 11">KCTC 42180</strain>
    </source>
</reference>
<dbReference type="GO" id="GO:0022857">
    <property type="term" value="F:transmembrane transporter activity"/>
    <property type="evidence" value="ECO:0007669"/>
    <property type="project" value="TreeGrafter"/>
</dbReference>
<dbReference type="OrthoDB" id="9770036at2"/>
<evidence type="ECO:0000256" key="5">
    <source>
        <dbReference type="ARBA" id="ARBA00023136"/>
    </source>
</evidence>
<dbReference type="InterPro" id="IPR025857">
    <property type="entry name" value="MacB_PCD"/>
</dbReference>
<dbReference type="Proteomes" id="UP000321580">
    <property type="component" value="Unassembled WGS sequence"/>
</dbReference>
<dbReference type="Pfam" id="PF12704">
    <property type="entry name" value="MacB_PCD"/>
    <property type="match status" value="1"/>
</dbReference>
<comment type="similarity">
    <text evidence="6">Belongs to the ABC-4 integral membrane protein family.</text>
</comment>
<dbReference type="GO" id="GO:0005886">
    <property type="term" value="C:plasma membrane"/>
    <property type="evidence" value="ECO:0007669"/>
    <property type="project" value="UniProtKB-SubCell"/>
</dbReference>
<evidence type="ECO:0000256" key="1">
    <source>
        <dbReference type="ARBA" id="ARBA00004651"/>
    </source>
</evidence>
<organism evidence="10 11">
    <name type="scientific">Phaeodactylibacter luteus</name>
    <dbReference type="NCBI Taxonomy" id="1564516"/>
    <lineage>
        <taxon>Bacteria</taxon>
        <taxon>Pseudomonadati</taxon>
        <taxon>Bacteroidota</taxon>
        <taxon>Saprospiria</taxon>
        <taxon>Saprospirales</taxon>
        <taxon>Haliscomenobacteraceae</taxon>
        <taxon>Phaeodactylibacter</taxon>
    </lineage>
</organism>
<feature type="domain" description="MacB-like periplasmic core" evidence="9">
    <location>
        <begin position="22"/>
        <end position="235"/>
    </location>
</feature>
<evidence type="ECO:0000256" key="4">
    <source>
        <dbReference type="ARBA" id="ARBA00022989"/>
    </source>
</evidence>
<keyword evidence="3 7" id="KW-0812">Transmembrane</keyword>
<evidence type="ECO:0000256" key="2">
    <source>
        <dbReference type="ARBA" id="ARBA00022475"/>
    </source>
</evidence>
<accession>A0A5C6S4T3</accession>
<dbReference type="AlphaFoldDB" id="A0A5C6S4T3"/>
<feature type="transmembrane region" description="Helical" evidence="7">
    <location>
        <begin position="359"/>
        <end position="386"/>
    </location>
</feature>